<gene>
    <name evidence="9" type="ORF">FEZ63_21705</name>
</gene>
<evidence type="ECO:0000256" key="7">
    <source>
        <dbReference type="SAM" id="Phobius"/>
    </source>
</evidence>
<dbReference type="PANTHER" id="PTHR30012:SF0">
    <property type="entry name" value="TYPE II SECRETION SYSTEM PROTEIN F-RELATED"/>
    <property type="match status" value="1"/>
</dbReference>
<feature type="transmembrane region" description="Helical" evidence="7">
    <location>
        <begin position="227"/>
        <end position="248"/>
    </location>
</feature>
<keyword evidence="6 7" id="KW-0472">Membrane</keyword>
<evidence type="ECO:0000256" key="4">
    <source>
        <dbReference type="ARBA" id="ARBA00022692"/>
    </source>
</evidence>
<dbReference type="PRINTS" id="PR00812">
    <property type="entry name" value="BCTERIALGSPF"/>
</dbReference>
<dbReference type="EMBL" id="VCMV01000063">
    <property type="protein sequence ID" value="KAB0264670.1"/>
    <property type="molecule type" value="Genomic_DNA"/>
</dbReference>
<feature type="transmembrane region" description="Helical" evidence="7">
    <location>
        <begin position="372"/>
        <end position="397"/>
    </location>
</feature>
<dbReference type="AlphaFoldDB" id="A0A5N3P4K4"/>
<dbReference type="Pfam" id="PF00482">
    <property type="entry name" value="T2SSF"/>
    <property type="match status" value="2"/>
</dbReference>
<sequence>MMASFRFLAATARNEKRDGVIEAETLQDALSLLQDRGLFVIRLGKPSRLSSLWTILNRDVTLRRPLAAAELARLSQEWGGLVEAGIPVEESLALLGNTGRSAPRQVLQAVREAVKAGTALHEALGRFPGSFPLVYRALVRAGETAGNLGPTLRRLGDDLMARRALTEDVRNALLYPLFLLVTASAGILVLLLVVVPNLETLMGDGGEKRLPPVTRLVLAVSHILRDYGAALLVAAAVLTLATVFLILTPAGRVRLDAFVLRMPVFGSLVRTIETGRFARTLSSLLDGGVVVSAAMLIALQTVANRRIRAGLESAHQSIVSGAAIGDAISASDVFREDAIGLIRVGERTGRLAETLGRAAALHEARATRQLKALTVMLTPLMTIGFGAIAGVIVYAMLSTILGINELAGP</sequence>
<dbReference type="Proteomes" id="UP000325684">
    <property type="component" value="Unassembled WGS sequence"/>
</dbReference>
<organism evidence="9 10">
    <name type="scientific">Microvirga brassicacearum</name>
    <dbReference type="NCBI Taxonomy" id="2580413"/>
    <lineage>
        <taxon>Bacteria</taxon>
        <taxon>Pseudomonadati</taxon>
        <taxon>Pseudomonadota</taxon>
        <taxon>Alphaproteobacteria</taxon>
        <taxon>Hyphomicrobiales</taxon>
        <taxon>Methylobacteriaceae</taxon>
        <taxon>Microvirga</taxon>
    </lineage>
</organism>
<comment type="caution">
    <text evidence="9">The sequence shown here is derived from an EMBL/GenBank/DDBJ whole genome shotgun (WGS) entry which is preliminary data.</text>
</comment>
<keyword evidence="5 7" id="KW-1133">Transmembrane helix</keyword>
<accession>A0A5N3P4K4</accession>
<dbReference type="GO" id="GO:0005886">
    <property type="term" value="C:plasma membrane"/>
    <property type="evidence" value="ECO:0007669"/>
    <property type="project" value="UniProtKB-SubCell"/>
</dbReference>
<name>A0A5N3P4K4_9HYPH</name>
<proteinExistence type="inferred from homology"/>
<evidence type="ECO:0000256" key="5">
    <source>
        <dbReference type="ARBA" id="ARBA00022989"/>
    </source>
</evidence>
<evidence type="ECO:0000256" key="1">
    <source>
        <dbReference type="ARBA" id="ARBA00004651"/>
    </source>
</evidence>
<dbReference type="InterPro" id="IPR003004">
    <property type="entry name" value="GspF/PilC"/>
</dbReference>
<dbReference type="Gene3D" id="1.20.81.30">
    <property type="entry name" value="Type II secretion system (T2SS), domain F"/>
    <property type="match status" value="2"/>
</dbReference>
<evidence type="ECO:0000259" key="8">
    <source>
        <dbReference type="Pfam" id="PF00482"/>
    </source>
</evidence>
<evidence type="ECO:0000256" key="2">
    <source>
        <dbReference type="ARBA" id="ARBA00005745"/>
    </source>
</evidence>
<dbReference type="OrthoDB" id="9805682at2"/>
<dbReference type="InterPro" id="IPR042094">
    <property type="entry name" value="T2SS_GspF_sf"/>
</dbReference>
<evidence type="ECO:0000313" key="9">
    <source>
        <dbReference type="EMBL" id="KAB0264670.1"/>
    </source>
</evidence>
<feature type="domain" description="Type II secretion system protein GspF" evidence="8">
    <location>
        <begin position="76"/>
        <end position="196"/>
    </location>
</feature>
<feature type="transmembrane region" description="Helical" evidence="7">
    <location>
        <begin position="172"/>
        <end position="195"/>
    </location>
</feature>
<dbReference type="InterPro" id="IPR018076">
    <property type="entry name" value="T2SS_GspF_dom"/>
</dbReference>
<evidence type="ECO:0000256" key="3">
    <source>
        <dbReference type="ARBA" id="ARBA00022475"/>
    </source>
</evidence>
<keyword evidence="10" id="KW-1185">Reference proteome</keyword>
<comment type="subcellular location">
    <subcellularLocation>
        <location evidence="1">Cell membrane</location>
        <topology evidence="1">Multi-pass membrane protein</topology>
    </subcellularLocation>
</comment>
<reference evidence="9 10" key="1">
    <citation type="journal article" date="2019" name="Microorganisms">
        <title>Genome Insights into the Novel Species Microvirga brassicacearum, a Rapeseed Endophyte with Biotechnological Potential.</title>
        <authorList>
            <person name="Jimenez-Gomez A."/>
            <person name="Saati-Santamaria Z."/>
            <person name="Igual J.M."/>
            <person name="Rivas R."/>
            <person name="Mateos P.F."/>
            <person name="Garcia-Fraile P."/>
        </authorList>
    </citation>
    <scope>NUCLEOTIDE SEQUENCE [LARGE SCALE GENOMIC DNA]</scope>
    <source>
        <strain evidence="9 10">CDVBN77</strain>
    </source>
</reference>
<comment type="similarity">
    <text evidence="2">Belongs to the GSP F family.</text>
</comment>
<evidence type="ECO:0000256" key="6">
    <source>
        <dbReference type="ARBA" id="ARBA00023136"/>
    </source>
</evidence>
<feature type="domain" description="Type II secretion system protein GspF" evidence="8">
    <location>
        <begin position="277"/>
        <end position="397"/>
    </location>
</feature>
<evidence type="ECO:0000313" key="10">
    <source>
        <dbReference type="Proteomes" id="UP000325684"/>
    </source>
</evidence>
<protein>
    <submittedName>
        <fullName evidence="9">Type II secretion system F family protein</fullName>
    </submittedName>
</protein>
<keyword evidence="4 7" id="KW-0812">Transmembrane</keyword>
<dbReference type="PANTHER" id="PTHR30012">
    <property type="entry name" value="GENERAL SECRETION PATHWAY PROTEIN"/>
    <property type="match status" value="1"/>
</dbReference>
<keyword evidence="3" id="KW-1003">Cell membrane</keyword>
<dbReference type="RefSeq" id="WP_150948594.1">
    <property type="nucleotide sequence ID" value="NZ_VCMV01000063.1"/>
</dbReference>